<feature type="compositionally biased region" description="Polar residues" evidence="1">
    <location>
        <begin position="24"/>
        <end position="44"/>
    </location>
</feature>
<evidence type="ECO:0000256" key="1">
    <source>
        <dbReference type="SAM" id="MobiDB-lite"/>
    </source>
</evidence>
<proteinExistence type="predicted"/>
<dbReference type="Proteomes" id="UP000076727">
    <property type="component" value="Unassembled WGS sequence"/>
</dbReference>
<evidence type="ECO:0000313" key="2">
    <source>
        <dbReference type="EMBL" id="KZT73313.1"/>
    </source>
</evidence>
<feature type="region of interest" description="Disordered" evidence="1">
    <location>
        <begin position="24"/>
        <end position="48"/>
    </location>
</feature>
<evidence type="ECO:0000313" key="3">
    <source>
        <dbReference type="Proteomes" id="UP000076727"/>
    </source>
</evidence>
<keyword evidence="3" id="KW-1185">Reference proteome</keyword>
<accession>A0A165TED2</accession>
<dbReference type="EMBL" id="KV429037">
    <property type="protein sequence ID" value="KZT73313.1"/>
    <property type="molecule type" value="Genomic_DNA"/>
</dbReference>
<reference evidence="2 3" key="1">
    <citation type="journal article" date="2016" name="Mol. Biol. Evol.">
        <title>Comparative Genomics of Early-Diverging Mushroom-Forming Fungi Provides Insights into the Origins of Lignocellulose Decay Capabilities.</title>
        <authorList>
            <person name="Nagy L.G."/>
            <person name="Riley R."/>
            <person name="Tritt A."/>
            <person name="Adam C."/>
            <person name="Daum C."/>
            <person name="Floudas D."/>
            <person name="Sun H."/>
            <person name="Yadav J.S."/>
            <person name="Pangilinan J."/>
            <person name="Larsson K.H."/>
            <person name="Matsuura K."/>
            <person name="Barry K."/>
            <person name="Labutti K."/>
            <person name="Kuo R."/>
            <person name="Ohm R.A."/>
            <person name="Bhattacharya S.S."/>
            <person name="Shirouzu T."/>
            <person name="Yoshinaga Y."/>
            <person name="Martin F.M."/>
            <person name="Grigoriev I.V."/>
            <person name="Hibbett D.S."/>
        </authorList>
    </citation>
    <scope>NUCLEOTIDE SEQUENCE [LARGE SCALE GENOMIC DNA]</scope>
    <source>
        <strain evidence="2 3">L-15889</strain>
    </source>
</reference>
<name>A0A165TED2_9APHY</name>
<organism evidence="2 3">
    <name type="scientific">Daedalea quercina L-15889</name>
    <dbReference type="NCBI Taxonomy" id="1314783"/>
    <lineage>
        <taxon>Eukaryota</taxon>
        <taxon>Fungi</taxon>
        <taxon>Dikarya</taxon>
        <taxon>Basidiomycota</taxon>
        <taxon>Agaricomycotina</taxon>
        <taxon>Agaricomycetes</taxon>
        <taxon>Polyporales</taxon>
        <taxon>Fomitopsis</taxon>
    </lineage>
</organism>
<sequence>MGRRHVCRFCSDSGVGRAHSTTVHLASSRIQRSHSAGRTASPTRPTRFPLQRPEVWLNGCGFPQLRHAVARTRLVLCVIPKQPMRIPPCGYNARFSPPLIVAILKLTRHRPVGRMVCRTHMTRLFRPHCSDSCHPSSELRGRRWRRHAQNTGGVGVLRPAAPLSKTICGQRLVMSGPARAPCS</sequence>
<dbReference type="AlphaFoldDB" id="A0A165TED2"/>
<gene>
    <name evidence="2" type="ORF">DAEQUDRAFT_463651</name>
</gene>
<protein>
    <submittedName>
        <fullName evidence="2">Uncharacterized protein</fullName>
    </submittedName>
</protein>